<dbReference type="Pfam" id="PF13499">
    <property type="entry name" value="EF-hand_7"/>
    <property type="match status" value="1"/>
</dbReference>
<dbReference type="InterPro" id="IPR011992">
    <property type="entry name" value="EF-hand-dom_pair"/>
</dbReference>
<keyword evidence="5" id="KW-1185">Reference proteome</keyword>
<feature type="domain" description="EF-hand" evidence="3">
    <location>
        <begin position="3735"/>
        <end position="3770"/>
    </location>
</feature>
<dbReference type="InterPro" id="IPR002048">
    <property type="entry name" value="EF_hand_dom"/>
</dbReference>
<dbReference type="Proteomes" id="UP001295684">
    <property type="component" value="Unassembled WGS sequence"/>
</dbReference>
<dbReference type="GO" id="GO:0005509">
    <property type="term" value="F:calcium ion binding"/>
    <property type="evidence" value="ECO:0007669"/>
    <property type="project" value="InterPro"/>
</dbReference>
<feature type="compositionally biased region" description="Basic and acidic residues" evidence="1">
    <location>
        <begin position="2204"/>
        <end position="2214"/>
    </location>
</feature>
<comment type="caution">
    <text evidence="4">The sequence shown here is derived from an EMBL/GenBank/DDBJ whole genome shotgun (WGS) entry which is preliminary data.</text>
</comment>
<feature type="transmembrane region" description="Helical" evidence="2">
    <location>
        <begin position="908"/>
        <end position="932"/>
    </location>
</feature>
<dbReference type="SMART" id="SM00054">
    <property type="entry name" value="EFh"/>
    <property type="match status" value="2"/>
</dbReference>
<feature type="compositionally biased region" description="Low complexity" evidence="1">
    <location>
        <begin position="2656"/>
        <end position="2667"/>
    </location>
</feature>
<feature type="compositionally biased region" description="Low complexity" evidence="1">
    <location>
        <begin position="2735"/>
        <end position="2749"/>
    </location>
</feature>
<name>A0AAD1X365_EUPCR</name>
<evidence type="ECO:0000256" key="1">
    <source>
        <dbReference type="SAM" id="MobiDB-lite"/>
    </source>
</evidence>
<keyword evidence="2" id="KW-0472">Membrane</keyword>
<feature type="compositionally biased region" description="Basic and acidic residues" evidence="1">
    <location>
        <begin position="2626"/>
        <end position="2638"/>
    </location>
</feature>
<feature type="compositionally biased region" description="Basic and acidic residues" evidence="1">
    <location>
        <begin position="2767"/>
        <end position="2778"/>
    </location>
</feature>
<accession>A0AAD1X365</accession>
<feature type="transmembrane region" description="Helical" evidence="2">
    <location>
        <begin position="464"/>
        <end position="488"/>
    </location>
</feature>
<feature type="compositionally biased region" description="Acidic residues" evidence="1">
    <location>
        <begin position="2724"/>
        <end position="2734"/>
    </location>
</feature>
<feature type="compositionally biased region" description="Acidic residues" evidence="1">
    <location>
        <begin position="2694"/>
        <end position="2717"/>
    </location>
</feature>
<reference evidence="4" key="1">
    <citation type="submission" date="2023-07" db="EMBL/GenBank/DDBJ databases">
        <authorList>
            <consortium name="AG Swart"/>
            <person name="Singh M."/>
            <person name="Singh A."/>
            <person name="Seah K."/>
            <person name="Emmerich C."/>
        </authorList>
    </citation>
    <scope>NUCLEOTIDE SEQUENCE</scope>
    <source>
        <strain evidence="4">DP1</strain>
    </source>
</reference>
<keyword evidence="2" id="KW-1133">Transmembrane helix</keyword>
<feature type="compositionally biased region" description="Basic and acidic residues" evidence="1">
    <location>
        <begin position="2669"/>
        <end position="2681"/>
    </location>
</feature>
<keyword evidence="2" id="KW-0812">Transmembrane</keyword>
<evidence type="ECO:0000259" key="3">
    <source>
        <dbReference type="PROSITE" id="PS50222"/>
    </source>
</evidence>
<sequence>MIECYFRVLILGFILLVLLLFIIFSFIGKTREWSFRVSYFANKLTYESYDASTIDIINVNTKDCRTFILENPDSSKIHVDISAIRSAHIENKLEGGELFLEVHSGSPTVQCYVEIKIPGGKSLSSLNFDFVGDKYQDILLFDSKDGSSWGTPLSINTMRVVIDDSAPHIFFNNQHQVDNLIISGDFCICDFQKLKIKSMNFQITVGSLNIVQNSQYSENKVTAKTPLGTHCIAGATVHTSDTSCPTQAQREQGITATTIDTTSYCLSELYVCSNLSTSCPASGTVATSAQGDFSLTLDDGPIQFVIDSSPTTASVTYAPTLDTLSVTSQNQLRTHKEAFSRDSKSTKMFVYEISSPNFAHTWIHLFSKQYLQARVWLISILSMNLLKPTMEKHSLIHIPNATCPNAASGSIASSVYISEKIKELSYLDSKHVVAELTKDNYYSYELTADNKFVKESISFLDSNILLIICLIIMLLATCLLVVLVFLIANKLKEIIDKSYNRELQRARRFSKIKSNHCNNGNTLQSNDKANSKAKQQLPTKVLRIGLLTTKVEDRNLVLDESEKNSLMKRIERNKMISLSFYKIINLGIDAHYRRTIDSFVTFLNYITVDEEYFITQEEENPKDLQRIAVRFDILQKIYYDFCTKNGLTPRIIKDQEKTLEEYGLEIKPLSSSTTSVYTKIRWKSYFEMAKYEKAKEVKGGKDDETDFESIRRHFIAMNCAATRFDSDYILQDELARKYESYCKRNKIDALKAGNILTCQELTEFGAIYKEQFQIPHLIGITISTELKMKEKLQTPDERKLYKKVRGLIRREVKEDLIDGFTGSAKRVYTKVSKQISLSTIIRTFVRMLMTLIVLFSIPLLLIINFAWSILQINYVRSDIYAPTFGFEDLFFPSSTEFWLDHLNFKWAFYTYIGIGIIFVFIGILEFICFLATDKEDTGKYPVIKTGPRWIISSFFWLLLCFYAGVYIAYIGIVLLWCILGAILNPEAFLPLASGASVIIGYFLYFYNIISNIEKTLDNIVGKVIEEQLQSTIVNSLSNNKIISKITDAADNLPQVTFHTSVNAFLAINKVEPLERKITDEILNGNVEYLIDTLDSSLGIGPEISKGVVGTILDDPLMIADSIKLFAQKAGIKGSYIVDIVDLLYYHVTNKNKNKEETTKKTVRILKSIIKSIVPNFNLDLIDVMIQVLIENDLTPLRKAFKGSKVPHQAKTNLRSNKVYLYCQRRYYQRSFIISLILCTKLLQRIFLETIVIFKKILGVDPCISIELIYALFNDDEETVRHAAIKGIKVFCQRKLKGVNYYKLQSYYLGLSAMINSNVADFSSLASNSIFPISFKKSEKLYKATQGDRSALSYICDNLRISEHSAIILEIEEMMSGSEINLKQICKKLDMPLQSINCYITLILHCAECILVIYIMDTEQLICLTHIINTIKKSLDQLDMILPVIGIEKSSIKSLKKKFSKIEKKLVKLINRINNVNKSDRDKDPQEYNTNKIMDDIRDFIEEITREVLDKVTTSEVKKSYLRAFSNICIFLFYSEHKDIMYKSVDLDTYNNSINMIASVLGIESDKFHLIIDILTKDPSRIFRFEDKIPKIDPSKLNFKAEISKRRLNLISEVLDISMSNVKRTAALWTYSQNMINTATITFKKEEKEYNIMKSLAKNIIGVDQQFITVLMRLKASVDKDKITQATQEYLADFLVTLLRNKASIFPSYNNDGGLEDDFDWDTVDLNKIWRFEDPDIKSFTYFFKKELEKLDDKEKEGFKFFKNYSKEDYNNVFMLLTKLSELIVSKNPRYFSKILKINEKSLLLDGIIDLFDQKNIDCIMTLVLISHCAESKDISSSSQIAKKMLPAVLLFNKSVLKDTFTQMPKSNRLFRGLTKLLKSYVDDKSKLNELHTSMDNMYHLLFEAGFFDELCDHIFEYYPSYFNRKIDHKRFTRAWLHINSENPKREKVINNLLNIFKTGYTADLKVLISIIKKDTGYEKLLEEFFTSVKIHPSLDPENPKNCYKACYDLISHQCTSPQVVSSFLACFKGDVSNLKVLYNEIDLDSECSSLIFPLALKKKDIDYKLLAQKLKIKDETLMRTIITVACGKIEILSSLKESQLLSNMTEELQTIFPQKKLDIISSVVTLTKEVSKARRNQGKIDLTKVLKSCSVLADVIFDNFKNEQVNQNGSLEMENNDSSALEGGSQEEESKFKTPTPINEPSSEEEKMDSRIHDSSSLMVEDEGYPPRDSFERKFGRSEENNPLVPLILRFILFSAGDTSATEEIFHTLKRKYERVPGGLKNDMVYTLEDIKNFPDMIRKRARDKLTYKEIWRVGNKKTEDKISDDIIKTREDLRSRDKSDLNIGSTKRINMYHTLLKKDKVNKFLESYRVNDYESDEERKEIHDDIIKIIRDKKISDLYCSFLSSGYKQVSRPFFYYREFEDSTPISLCLLCAIQCQELSSIKLEAKHGKYVCECGKLNGLLRKLKLKGIKKNSQSLPNLKKCRCYHFKPTKESASKQEESAAQNAEDVNAHASVTTNIEEGEELKEADIAKSVVSVIQEYRLNPNRNYTKEIQELEKIHDEFEQMAEGKPSISRKERKYIGSDQEISSYSDSYEYSDYTRSVGNPELSEMSSDSAESVVVPRKAMKEESKFFKMESDSMSDVALQKEPARSSQEDQSSGDSSGRSPDQNKPRKAVRFDSDNGGSDHSYEGGESLESEEGEQSDSGDEGDQPESEAEGSGSPENEEESVELEEVSNGSEQNSSTSSNGDGEGEEEGDENEVESEIVEVKSNKPLESGKVDNDEIELYFEEQSDGPSIFDPMEIIEKTEKNNVIELEEKKSISEVTEKTTGFTKYEHLDIIDRFIKDLIEEYTAEDNFEYDQLYIMDEDQGRITHLFEILCQGILSPSLVKFLVLKKTDDSDMFYLTNTIDKFRLLESSNLSDKVYSSYTDYSLIMSVLGLVLGDYSNFYNNCDALLKHISPVIRKASEKDRKQSMLIMSLVHGVPFNPELGIPYNVESELSKKILTKLFRKKSKLALDLHTFLSRDQNGLLEVCKDSSLFDTDKSYDQRAFSIKQKITKMLYSNYNLDKESVNWLKSLTQLTLGDSSMIEFISQIYNLSPASMDLLGAVVTHKIEEMEPLFYTIKQKTNSKIKISTCKTYAYLLHSDIGGAFLSLSPESPTSSNFHSKLSKLTKIFTMIVSPSHMSKKTIIKNLEFKNPEDYASLKDSEDMGLKKTYIMTMRLMKQELSGFEMKDLLKKLFNDWGYPELAKFTDDIMKWYAHAFAFIGALNGNIRYYGFICDFFFFGNQTFICSLIASMAMKKEVFCGLEGIFSENIERILRIHTIPLFKSILLKEVEDVEEIVDSKYFSFLCDILTCSLTRKNHDIFNYINIEEKFDKLKTGLKNSAFKMIKNIVKKESLKFIDEMIKLCMPYLGGDMEKLNMPENVDFDDPETYPYERIYLCYYKNPSEDSSPISLIFKEENDEESKQSSSSIFEDEFDGKSVVLTKPATILRKLIDISQGNYESVLLFLQDFCSIYFPDELDIINFICDFKTGIEQKQIKFSFEDIKKLCSIITLGKIELENEQVYMLIAFLLRLINDEDVKISDSNVKKLANVLANLVAEEGGSPQIEKIILLTISLCKKDYSSIPELCNGLISSATVGSLVSEFFGILRKCKCNIFTDKKYNLPGLVADVKSSYYFVKRKLDDPNFTAKTGIQMLYNNIEEATKDVREDVKAKATELVDHVKASSSSYIREVMYRDLFKMFDKDQSGGISFAEFQDLCKYIGMDIDSERSLRMFAIANTNKDNYVDFDEFPELIKLLTEQIAEETLRNLDLTKADIVLFGILTLMYLIAAIIFILLGIYTFSRADGFNAVINSIFPLIAGGIAAFRSSGLYKKVEEVKEYIEDFIRKMRKI</sequence>
<proteinExistence type="predicted"/>
<feature type="domain" description="EF-hand" evidence="3">
    <location>
        <begin position="3771"/>
        <end position="3806"/>
    </location>
</feature>
<evidence type="ECO:0000313" key="4">
    <source>
        <dbReference type="EMBL" id="CAI2361318.1"/>
    </source>
</evidence>
<feature type="transmembrane region" description="Helical" evidence="2">
    <location>
        <begin position="953"/>
        <end position="982"/>
    </location>
</feature>
<dbReference type="PROSITE" id="PS50222">
    <property type="entry name" value="EF_HAND_2"/>
    <property type="match status" value="2"/>
</dbReference>
<dbReference type="EMBL" id="CAMPGE010002511">
    <property type="protein sequence ID" value="CAI2361318.1"/>
    <property type="molecule type" value="Genomic_DNA"/>
</dbReference>
<feature type="transmembrane region" description="Helical" evidence="2">
    <location>
        <begin position="3822"/>
        <end position="3847"/>
    </location>
</feature>
<dbReference type="Gene3D" id="1.10.238.10">
    <property type="entry name" value="EF-hand"/>
    <property type="match status" value="1"/>
</dbReference>
<organism evidence="4 5">
    <name type="scientific">Euplotes crassus</name>
    <dbReference type="NCBI Taxonomy" id="5936"/>
    <lineage>
        <taxon>Eukaryota</taxon>
        <taxon>Sar</taxon>
        <taxon>Alveolata</taxon>
        <taxon>Ciliophora</taxon>
        <taxon>Intramacronucleata</taxon>
        <taxon>Spirotrichea</taxon>
        <taxon>Hypotrichia</taxon>
        <taxon>Euplotida</taxon>
        <taxon>Euplotidae</taxon>
        <taxon>Moneuplotes</taxon>
    </lineage>
</organism>
<feature type="compositionally biased region" description="Acidic residues" evidence="1">
    <location>
        <begin position="2751"/>
        <end position="2766"/>
    </location>
</feature>
<evidence type="ECO:0000313" key="5">
    <source>
        <dbReference type="Proteomes" id="UP001295684"/>
    </source>
</evidence>
<evidence type="ECO:0000256" key="2">
    <source>
        <dbReference type="SAM" id="Phobius"/>
    </source>
</evidence>
<gene>
    <name evidence="4" type="ORF">ECRASSUSDP1_LOCUS2629</name>
</gene>
<feature type="transmembrane region" description="Helical" evidence="2">
    <location>
        <begin position="988"/>
        <end position="1006"/>
    </location>
</feature>
<feature type="transmembrane region" description="Helical" evidence="2">
    <location>
        <begin position="848"/>
        <end position="870"/>
    </location>
</feature>
<dbReference type="SUPFAM" id="SSF47473">
    <property type="entry name" value="EF-hand"/>
    <property type="match status" value="1"/>
</dbReference>
<feature type="region of interest" description="Disordered" evidence="1">
    <location>
        <begin position="2167"/>
        <end position="2230"/>
    </location>
</feature>
<feature type="region of interest" description="Disordered" evidence="1">
    <location>
        <begin position="2597"/>
        <end position="2778"/>
    </location>
</feature>
<dbReference type="CDD" id="cd00051">
    <property type="entry name" value="EFh"/>
    <property type="match status" value="1"/>
</dbReference>
<feature type="transmembrane region" description="Helical" evidence="2">
    <location>
        <begin position="3853"/>
        <end position="3871"/>
    </location>
</feature>
<feature type="transmembrane region" description="Helical" evidence="2">
    <location>
        <begin position="7"/>
        <end position="27"/>
    </location>
</feature>
<protein>
    <recommendedName>
        <fullName evidence="3">EF-hand domain-containing protein</fullName>
    </recommendedName>
</protein>